<dbReference type="InterPro" id="IPR052169">
    <property type="entry name" value="CW_Biosynth-Accessory"/>
</dbReference>
<dbReference type="SUPFAM" id="SSF56300">
    <property type="entry name" value="Metallo-dependent phosphatases"/>
    <property type="match status" value="1"/>
</dbReference>
<accession>A0ABR7D1Q2</accession>
<organism evidence="3 4">
    <name type="scientific">Butyricimonas hominis</name>
    <dbReference type="NCBI Taxonomy" id="2763032"/>
    <lineage>
        <taxon>Bacteria</taxon>
        <taxon>Pseudomonadati</taxon>
        <taxon>Bacteroidota</taxon>
        <taxon>Bacteroidia</taxon>
        <taxon>Bacteroidales</taxon>
        <taxon>Odoribacteraceae</taxon>
        <taxon>Butyricimonas</taxon>
    </lineage>
</organism>
<dbReference type="SMART" id="SM00854">
    <property type="entry name" value="PGA_cap"/>
    <property type="match status" value="1"/>
</dbReference>
<evidence type="ECO:0000259" key="2">
    <source>
        <dbReference type="SMART" id="SM00854"/>
    </source>
</evidence>
<comment type="similarity">
    <text evidence="1">Belongs to the CapA family.</text>
</comment>
<evidence type="ECO:0000313" key="4">
    <source>
        <dbReference type="Proteomes" id="UP000646484"/>
    </source>
</evidence>
<protein>
    <submittedName>
        <fullName evidence="3">CapA family protein</fullName>
    </submittedName>
</protein>
<dbReference type="Proteomes" id="UP000646484">
    <property type="component" value="Unassembled WGS sequence"/>
</dbReference>
<dbReference type="RefSeq" id="WP_186976289.1">
    <property type="nucleotide sequence ID" value="NZ_JACOOH010000005.1"/>
</dbReference>
<reference evidence="3 4" key="1">
    <citation type="submission" date="2020-08" db="EMBL/GenBank/DDBJ databases">
        <title>Genome public.</title>
        <authorList>
            <person name="Liu C."/>
            <person name="Sun Q."/>
        </authorList>
    </citation>
    <scope>NUCLEOTIDE SEQUENCE [LARGE SCALE GENOMIC DNA]</scope>
    <source>
        <strain evidence="3 4">NSJ-56</strain>
    </source>
</reference>
<dbReference type="Pfam" id="PF09587">
    <property type="entry name" value="PGA_cap"/>
    <property type="match status" value="1"/>
</dbReference>
<keyword evidence="4" id="KW-1185">Reference proteome</keyword>
<gene>
    <name evidence="3" type="ORF">H8S64_12155</name>
</gene>
<dbReference type="PANTHER" id="PTHR33393:SF13">
    <property type="entry name" value="PGA BIOSYNTHESIS PROTEIN CAPA"/>
    <property type="match status" value="1"/>
</dbReference>
<dbReference type="InterPro" id="IPR029052">
    <property type="entry name" value="Metallo-depent_PP-like"/>
</dbReference>
<evidence type="ECO:0000313" key="3">
    <source>
        <dbReference type="EMBL" id="MBC5621851.1"/>
    </source>
</evidence>
<comment type="caution">
    <text evidence="3">The sequence shown here is derived from an EMBL/GenBank/DDBJ whole genome shotgun (WGS) entry which is preliminary data.</text>
</comment>
<proteinExistence type="inferred from homology"/>
<name>A0ABR7D1Q2_9BACT</name>
<evidence type="ECO:0000256" key="1">
    <source>
        <dbReference type="ARBA" id="ARBA00005662"/>
    </source>
</evidence>
<sequence length="353" mass="41467">MLFCGDFVFPYSYNSSTFQGLGEEFINEPKLLNFESTLKFLNREKVTNGIALYSDVAVLNILKYLNVQCVSLANNHIGDFTFDPEDFITTFIKNEIHTLGFGKNIEQASLPFINHAERMIVLSFGWEVIRCRLAGKNKMGVNPYRYEWVEQQVDLYKKKFPTYKLILFLHWNYEFENLPHPADRKFSHYLIDKGVDGIFGHHPHIINSVEVYNGKVIFYSLGNFYFPQGKYDNCYVKFRKDALYGISVHYTGELEHLLIYYHKQEVDGKAIKLECSFTLEEFLTSGICVNINGLSDSDYIDFYKQNHFHKRKLLPIYKDFTNLGLNRCLDKWVKIRQLPIDILSQYLHVKRKN</sequence>
<feature type="domain" description="Capsule synthesis protein CapA" evidence="2">
    <location>
        <begin position="1"/>
        <end position="228"/>
    </location>
</feature>
<dbReference type="EMBL" id="JACOOH010000005">
    <property type="protein sequence ID" value="MBC5621851.1"/>
    <property type="molecule type" value="Genomic_DNA"/>
</dbReference>
<dbReference type="InterPro" id="IPR019079">
    <property type="entry name" value="Capsule_synth_CapA"/>
</dbReference>
<dbReference type="PANTHER" id="PTHR33393">
    <property type="entry name" value="POLYGLUTAMINE SYNTHESIS ACCESSORY PROTEIN RV0574C-RELATED"/>
    <property type="match status" value="1"/>
</dbReference>